<dbReference type="AlphaFoldDB" id="A0A229SJX0"/>
<evidence type="ECO:0008006" key="5">
    <source>
        <dbReference type="Google" id="ProtNLM"/>
    </source>
</evidence>
<keyword evidence="4" id="KW-1185">Reference proteome</keyword>
<reference evidence="4" key="1">
    <citation type="submission" date="2017-07" db="EMBL/GenBank/DDBJ databases">
        <title>Comparative genome mining reveals phylogenetic distribution patterns of secondary metabolites in Amycolatopsis.</title>
        <authorList>
            <person name="Adamek M."/>
            <person name="Alanjary M."/>
            <person name="Sales-Ortells H."/>
            <person name="Goodfellow M."/>
            <person name="Bull A.T."/>
            <person name="Kalinowski J."/>
            <person name="Ziemert N."/>
        </authorList>
    </citation>
    <scope>NUCLEOTIDE SEQUENCE [LARGE SCALE GENOMIC DNA]</scope>
    <source>
        <strain evidence="4">H5</strain>
    </source>
</reference>
<sequence>MPSSRSGTRRWGVAVLATALAVSGCHASNAATPTPTLAASPADLPTGNSAAAMPGPGTCKLGSRDGQPLPDPNCTPGAVNPAVRQDTIKDTICKAGWTKTVRPPTSKTNKMKAESARSYNLAPGDKSEYDHLVSLELGGAPDDPRNLWVEPGTIPNPKDAVENKLHAAVCSGLIQLAPAQKAIATNWVTAFDTVGLRVANGKVCLRDKPTSCVTSQRGDEDGN</sequence>
<feature type="region of interest" description="Disordered" evidence="1">
    <location>
        <begin position="99"/>
        <end position="122"/>
    </location>
</feature>
<organism evidence="3 4">
    <name type="scientific">Amycolatopsis vastitatis</name>
    <dbReference type="NCBI Taxonomy" id="1905142"/>
    <lineage>
        <taxon>Bacteria</taxon>
        <taxon>Bacillati</taxon>
        <taxon>Actinomycetota</taxon>
        <taxon>Actinomycetes</taxon>
        <taxon>Pseudonocardiales</taxon>
        <taxon>Pseudonocardiaceae</taxon>
        <taxon>Amycolatopsis</taxon>
    </lineage>
</organism>
<evidence type="ECO:0000256" key="1">
    <source>
        <dbReference type="SAM" id="MobiDB-lite"/>
    </source>
</evidence>
<feature type="signal peptide" evidence="2">
    <location>
        <begin position="1"/>
        <end position="27"/>
    </location>
</feature>
<dbReference type="Proteomes" id="UP000215199">
    <property type="component" value="Unassembled WGS sequence"/>
</dbReference>
<gene>
    <name evidence="3" type="ORF">CF165_49260</name>
</gene>
<evidence type="ECO:0000313" key="3">
    <source>
        <dbReference type="EMBL" id="OXM59126.1"/>
    </source>
</evidence>
<keyword evidence="2" id="KW-0732">Signal</keyword>
<comment type="caution">
    <text evidence="3">The sequence shown here is derived from an EMBL/GenBank/DDBJ whole genome shotgun (WGS) entry which is preliminary data.</text>
</comment>
<feature type="compositionally biased region" description="Low complexity" evidence="1">
    <location>
        <begin position="27"/>
        <end position="46"/>
    </location>
</feature>
<protein>
    <recommendedName>
        <fullName evidence="5">HNH endonuclease</fullName>
    </recommendedName>
</protein>
<evidence type="ECO:0000256" key="2">
    <source>
        <dbReference type="SAM" id="SignalP"/>
    </source>
</evidence>
<evidence type="ECO:0000313" key="4">
    <source>
        <dbReference type="Proteomes" id="UP000215199"/>
    </source>
</evidence>
<proteinExistence type="predicted"/>
<dbReference type="OrthoDB" id="163358at2"/>
<feature type="chain" id="PRO_5039159289" description="HNH endonuclease" evidence="2">
    <location>
        <begin position="28"/>
        <end position="223"/>
    </location>
</feature>
<dbReference type="EMBL" id="NMUL01000096">
    <property type="protein sequence ID" value="OXM59126.1"/>
    <property type="molecule type" value="Genomic_DNA"/>
</dbReference>
<accession>A0A229SJX0</accession>
<dbReference type="PROSITE" id="PS51257">
    <property type="entry name" value="PROKAR_LIPOPROTEIN"/>
    <property type="match status" value="1"/>
</dbReference>
<name>A0A229SJX0_9PSEU</name>
<feature type="region of interest" description="Disordered" evidence="1">
    <location>
        <begin position="27"/>
        <end position="69"/>
    </location>
</feature>